<feature type="transmembrane region" description="Helical" evidence="1">
    <location>
        <begin position="94"/>
        <end position="115"/>
    </location>
</feature>
<proteinExistence type="predicted"/>
<protein>
    <submittedName>
        <fullName evidence="3">TIGR04206 family protein</fullName>
    </submittedName>
</protein>
<keyword evidence="1" id="KW-0812">Transmembrane</keyword>
<reference evidence="3 4" key="1">
    <citation type="submission" date="2018-12" db="EMBL/GenBank/DDBJ databases">
        <title>Genome analysis provides insights into bioremediation potentialities of Halogeometricum borinquense strain N11.</title>
        <authorList>
            <person name="Najjari A."/>
            <person name="Youssef N."/>
            <person name="Fhoula I."/>
            <person name="Ben Dhia O."/>
            <person name="Mahjoubi M."/>
            <person name="Ouzari H.I."/>
            <person name="Cherif A."/>
        </authorList>
    </citation>
    <scope>NUCLEOTIDE SEQUENCE [LARGE SCALE GENOMIC DNA]</scope>
    <source>
        <strain evidence="3 4">N11</strain>
    </source>
</reference>
<sequence length="151" mass="16661">MPRTPDWTIPALLALLLVPWSVQVFSGRDATFVFAWGLLNTNPLQVTNLYDFLFVYTMGLPEYIYSWPLSVVLYVFAVGFAVIAPTVGYEDRRVVAGLLATAGVAQLSFAQGFSFQPGRTAWPVGTVLMLGIAAYIYGIGRNTERDRSSEN</sequence>
<dbReference type="EMBL" id="RZHH01000002">
    <property type="protein sequence ID" value="RYJ13222.1"/>
    <property type="molecule type" value="Genomic_DNA"/>
</dbReference>
<dbReference type="InterPro" id="IPR026436">
    <property type="entry name" value="CHP04206"/>
</dbReference>
<dbReference type="Pfam" id="PF26224">
    <property type="entry name" value="DUF8050"/>
    <property type="match status" value="1"/>
</dbReference>
<organism evidence="3 4">
    <name type="scientific">Halogeometricum borinquense</name>
    <dbReference type="NCBI Taxonomy" id="60847"/>
    <lineage>
        <taxon>Archaea</taxon>
        <taxon>Methanobacteriati</taxon>
        <taxon>Methanobacteriota</taxon>
        <taxon>Stenosarchaea group</taxon>
        <taxon>Halobacteria</taxon>
        <taxon>Halobacteriales</taxon>
        <taxon>Haloferacaceae</taxon>
        <taxon>Halogeometricum</taxon>
    </lineage>
</organism>
<feature type="domain" description="DUF8050" evidence="2">
    <location>
        <begin position="11"/>
        <end position="140"/>
    </location>
</feature>
<feature type="transmembrane region" description="Helical" evidence="1">
    <location>
        <begin position="121"/>
        <end position="140"/>
    </location>
</feature>
<comment type="caution">
    <text evidence="3">The sequence shown here is derived from an EMBL/GenBank/DDBJ whole genome shotgun (WGS) entry which is preliminary data.</text>
</comment>
<evidence type="ECO:0000256" key="1">
    <source>
        <dbReference type="SAM" id="Phobius"/>
    </source>
</evidence>
<feature type="transmembrane region" description="Helical" evidence="1">
    <location>
        <begin position="64"/>
        <end position="87"/>
    </location>
</feature>
<accession>A0A482T945</accession>
<evidence type="ECO:0000313" key="4">
    <source>
        <dbReference type="Proteomes" id="UP000294028"/>
    </source>
</evidence>
<evidence type="ECO:0000313" key="3">
    <source>
        <dbReference type="EMBL" id="RYJ13222.1"/>
    </source>
</evidence>
<evidence type="ECO:0000259" key="2">
    <source>
        <dbReference type="Pfam" id="PF26224"/>
    </source>
</evidence>
<gene>
    <name evidence="3" type="ORF">ELS19_04040</name>
</gene>
<keyword evidence="1" id="KW-0472">Membrane</keyword>
<keyword evidence="1" id="KW-1133">Transmembrane helix</keyword>
<dbReference type="RefSeq" id="WP_006056671.1">
    <property type="nucleotide sequence ID" value="NZ_RZHH01000002.1"/>
</dbReference>
<dbReference type="AlphaFoldDB" id="A0A482T945"/>
<dbReference type="InterPro" id="IPR058363">
    <property type="entry name" value="DUF8050"/>
</dbReference>
<dbReference type="OMA" id="IAWWFYW"/>
<name>A0A482T945_9EURY</name>
<dbReference type="NCBIfam" id="TIGR04206">
    <property type="entry name" value="near_ArtA"/>
    <property type="match status" value="1"/>
</dbReference>
<dbReference type="Proteomes" id="UP000294028">
    <property type="component" value="Unassembled WGS sequence"/>
</dbReference>